<keyword evidence="1" id="KW-0326">Glycosidase</keyword>
<proteinExistence type="predicted"/>
<keyword evidence="1" id="KW-0378">Hydrolase</keyword>
<evidence type="ECO:0000313" key="1">
    <source>
        <dbReference type="EMBL" id="BAU26847.1"/>
    </source>
</evidence>
<protein>
    <submittedName>
        <fullName evidence="1">Endoglucanase</fullName>
        <ecNumber evidence="1">3.2.1.4</ecNumber>
    </submittedName>
</protein>
<organism evidence="1 2">
    <name type="scientific">Aneurinibacillus soli</name>
    <dbReference type="NCBI Taxonomy" id="1500254"/>
    <lineage>
        <taxon>Bacteria</taxon>
        <taxon>Bacillati</taxon>
        <taxon>Bacillota</taxon>
        <taxon>Bacilli</taxon>
        <taxon>Bacillales</taxon>
        <taxon>Paenibacillaceae</taxon>
        <taxon>Aneurinibacillus group</taxon>
        <taxon>Aneurinibacillus</taxon>
    </lineage>
</organism>
<accession>A0A0U5B0P6</accession>
<sequence length="215" mass="24240">MKKIATLTFTTLLLSSLTFSTAFAFTDLDKGQTEAVSFLKDRGVVRGMDHDHFVPKGKISYAQSVQMIVKGLGLNLNTIRFSKSPVASNIYTDIPNNAWYSDAFVIAYYNGLEIPKDVNPNATITREQFGDLLIRALEKNGDFPMVKMFIEIKDENQINPEYQGRLQRMLLYKITELDKDGKLNPKGDLTRGEAAVWIYKAIRVLDAHTPKTIAK</sequence>
<dbReference type="PROSITE" id="PS51272">
    <property type="entry name" value="SLH"/>
    <property type="match status" value="3"/>
</dbReference>
<dbReference type="GO" id="GO:0008810">
    <property type="term" value="F:cellulase activity"/>
    <property type="evidence" value="ECO:0007669"/>
    <property type="project" value="UniProtKB-EC"/>
</dbReference>
<dbReference type="RefSeq" id="WP_157737794.1">
    <property type="nucleotide sequence ID" value="NZ_AP017312.1"/>
</dbReference>
<dbReference type="AlphaFoldDB" id="A0A0U5B0P6"/>
<dbReference type="KEGG" id="asoc:CB4_01016"/>
<gene>
    <name evidence="1" type="ORF">CB4_01016</name>
</gene>
<evidence type="ECO:0000313" key="2">
    <source>
        <dbReference type="Proteomes" id="UP000217696"/>
    </source>
</evidence>
<keyword evidence="2" id="KW-1185">Reference proteome</keyword>
<dbReference type="Pfam" id="PF00395">
    <property type="entry name" value="SLH"/>
    <property type="match status" value="2"/>
</dbReference>
<dbReference type="EMBL" id="AP017312">
    <property type="protein sequence ID" value="BAU26847.1"/>
    <property type="molecule type" value="Genomic_DNA"/>
</dbReference>
<reference evidence="1 2" key="1">
    <citation type="submission" date="2015-12" db="EMBL/GenBank/DDBJ databases">
        <title>Genome sequence of Aneurinibacillus soli.</title>
        <authorList>
            <person name="Lee J.S."/>
            <person name="Lee K.C."/>
            <person name="Kim K.K."/>
            <person name="Lee B.W."/>
        </authorList>
    </citation>
    <scope>NUCLEOTIDE SEQUENCE [LARGE SCALE GENOMIC DNA]</scope>
    <source>
        <strain evidence="1 2">CB4</strain>
    </source>
</reference>
<dbReference type="Proteomes" id="UP000217696">
    <property type="component" value="Chromosome"/>
</dbReference>
<dbReference type="EC" id="3.2.1.4" evidence="1"/>
<name>A0A0U5B0P6_9BACL</name>
<dbReference type="InterPro" id="IPR001119">
    <property type="entry name" value="SLH_dom"/>
</dbReference>